<evidence type="ECO:0000313" key="7">
    <source>
        <dbReference type="Proteomes" id="UP000585474"/>
    </source>
</evidence>
<evidence type="ECO:0000256" key="3">
    <source>
        <dbReference type="ARBA" id="ARBA00023128"/>
    </source>
</evidence>
<evidence type="ECO:0000256" key="4">
    <source>
        <dbReference type="ARBA" id="ARBA00040604"/>
    </source>
</evidence>
<organism evidence="6 7">
    <name type="scientific">Actinidia rufa</name>
    <dbReference type="NCBI Taxonomy" id="165716"/>
    <lineage>
        <taxon>Eukaryota</taxon>
        <taxon>Viridiplantae</taxon>
        <taxon>Streptophyta</taxon>
        <taxon>Embryophyta</taxon>
        <taxon>Tracheophyta</taxon>
        <taxon>Spermatophyta</taxon>
        <taxon>Magnoliopsida</taxon>
        <taxon>eudicotyledons</taxon>
        <taxon>Gunneridae</taxon>
        <taxon>Pentapetalae</taxon>
        <taxon>asterids</taxon>
        <taxon>Ericales</taxon>
        <taxon>Actinidiaceae</taxon>
        <taxon>Actinidia</taxon>
    </lineage>
</organism>
<proteinExistence type="inferred from homology"/>
<keyword evidence="7" id="KW-1185">Reference proteome</keyword>
<sequence length="89" mass="10002">MLSWVVGGGHRGLCCRDAVGWWEWDDGLWCSNDLLNGSSSASETYANTCLACTEDFDVKEIELWGFVYASKYEETVSLLRTEAPGISRW</sequence>
<feature type="domain" description="TLDc" evidence="5">
    <location>
        <begin position="11"/>
        <end position="66"/>
    </location>
</feature>
<reference evidence="6 7" key="1">
    <citation type="submission" date="2019-07" db="EMBL/GenBank/DDBJ databases">
        <title>De Novo Assembly of kiwifruit Actinidia rufa.</title>
        <authorList>
            <person name="Sugita-Konishi S."/>
            <person name="Sato K."/>
            <person name="Mori E."/>
            <person name="Abe Y."/>
            <person name="Kisaki G."/>
            <person name="Hamano K."/>
            <person name="Suezawa K."/>
            <person name="Otani M."/>
            <person name="Fukuda T."/>
            <person name="Manabe T."/>
            <person name="Gomi K."/>
            <person name="Tabuchi M."/>
            <person name="Akimitsu K."/>
            <person name="Kataoka I."/>
        </authorList>
    </citation>
    <scope>NUCLEOTIDE SEQUENCE [LARGE SCALE GENOMIC DNA]</scope>
    <source>
        <strain evidence="7">cv. Fuchu</strain>
    </source>
</reference>
<comment type="caution">
    <text evidence="6">The sequence shown here is derived from an EMBL/GenBank/DDBJ whole genome shotgun (WGS) entry which is preliminary data.</text>
</comment>
<dbReference type="Proteomes" id="UP000585474">
    <property type="component" value="Unassembled WGS sequence"/>
</dbReference>
<evidence type="ECO:0000256" key="2">
    <source>
        <dbReference type="ARBA" id="ARBA00009540"/>
    </source>
</evidence>
<dbReference type="OrthoDB" id="26679at2759"/>
<gene>
    <name evidence="6" type="ORF">Acr_07g0015630</name>
</gene>
<accession>A0A7J0F0F6</accession>
<keyword evidence="3" id="KW-0496">Mitochondrion</keyword>
<comment type="similarity">
    <text evidence="2">Belongs to the OXR1 family.</text>
</comment>
<dbReference type="Pfam" id="PF07534">
    <property type="entry name" value="TLD"/>
    <property type="match status" value="1"/>
</dbReference>
<evidence type="ECO:0000313" key="6">
    <source>
        <dbReference type="EMBL" id="GFY91367.1"/>
    </source>
</evidence>
<name>A0A7J0F0F6_9ERIC</name>
<dbReference type="PANTHER" id="PTHR23354:SF62">
    <property type="entry name" value="MUSTARD, ISOFORM V"/>
    <property type="match status" value="1"/>
</dbReference>
<dbReference type="EMBL" id="BJWL01000007">
    <property type="protein sequence ID" value="GFY91367.1"/>
    <property type="molecule type" value="Genomic_DNA"/>
</dbReference>
<dbReference type="InterPro" id="IPR006571">
    <property type="entry name" value="TLDc_dom"/>
</dbReference>
<dbReference type="GO" id="GO:0005739">
    <property type="term" value="C:mitochondrion"/>
    <property type="evidence" value="ECO:0007669"/>
    <property type="project" value="UniProtKB-SubCell"/>
</dbReference>
<protein>
    <recommendedName>
        <fullName evidence="4">Oxidation resistance protein 1</fullName>
    </recommendedName>
</protein>
<dbReference type="AlphaFoldDB" id="A0A7J0F0F6"/>
<evidence type="ECO:0000259" key="5">
    <source>
        <dbReference type="Pfam" id="PF07534"/>
    </source>
</evidence>
<dbReference type="PANTHER" id="PTHR23354">
    <property type="entry name" value="NUCLEOLAR PROTEIN 7/ESTROGEN RECEPTOR COACTIVATOR-RELATED"/>
    <property type="match status" value="1"/>
</dbReference>
<evidence type="ECO:0000256" key="1">
    <source>
        <dbReference type="ARBA" id="ARBA00004173"/>
    </source>
</evidence>
<comment type="subcellular location">
    <subcellularLocation>
        <location evidence="1">Mitochondrion</location>
    </subcellularLocation>
</comment>